<evidence type="ECO:0000256" key="3">
    <source>
        <dbReference type="SAM" id="MobiDB-lite"/>
    </source>
</evidence>
<protein>
    <submittedName>
        <fullName evidence="5">Apoptosis inhibitor 5</fullName>
    </submittedName>
</protein>
<dbReference type="RefSeq" id="XP_017783767.1">
    <property type="nucleotide sequence ID" value="XM_017928278.1"/>
</dbReference>
<dbReference type="InterPro" id="IPR016024">
    <property type="entry name" value="ARM-type_fold"/>
</dbReference>
<accession>A0ABM1NAB7</accession>
<dbReference type="Pfam" id="PF05918">
    <property type="entry name" value="API5"/>
    <property type="match status" value="1"/>
</dbReference>
<feature type="region of interest" description="Disordered" evidence="3">
    <location>
        <begin position="465"/>
        <end position="528"/>
    </location>
</feature>
<evidence type="ECO:0000313" key="5">
    <source>
        <dbReference type="RefSeq" id="XP_017783767.1"/>
    </source>
</evidence>
<dbReference type="InterPro" id="IPR008383">
    <property type="entry name" value="API5"/>
</dbReference>
<feature type="compositionally biased region" description="Basic residues" evidence="3">
    <location>
        <begin position="518"/>
        <end position="528"/>
    </location>
</feature>
<evidence type="ECO:0000256" key="1">
    <source>
        <dbReference type="ARBA" id="ARBA00009515"/>
    </source>
</evidence>
<dbReference type="PANTHER" id="PTHR12758">
    <property type="entry name" value="APOPTOSIS INHIBITOR 5-RELATED"/>
    <property type="match status" value="1"/>
</dbReference>
<dbReference type="InterPro" id="IPR011989">
    <property type="entry name" value="ARM-like"/>
</dbReference>
<evidence type="ECO:0000256" key="2">
    <source>
        <dbReference type="ARBA" id="ARBA00022703"/>
    </source>
</evidence>
<gene>
    <name evidence="5" type="primary">LOC108567674</name>
</gene>
<dbReference type="Proteomes" id="UP000695000">
    <property type="component" value="Unplaced"/>
</dbReference>
<dbReference type="Gene3D" id="1.25.10.10">
    <property type="entry name" value="Leucine-rich Repeat Variant"/>
    <property type="match status" value="1"/>
</dbReference>
<comment type="similarity">
    <text evidence="1">Belongs to the API5 family.</text>
</comment>
<sequence>MNFAKLYSSYELLSEAKDNFTELGTEYKVAINATKGSEKEKQLAAQIISKFFKHFPDYQNDAVEAIFDLCEDDDMSIRIAAIKTLPSFCKESNKYNARVADISAQLLQLEDPQEHNIASSTLLQVLKDDPTTVLKSMFKLINDKTTELQLREKMLKFILTKVKTMDKAVFTAELEELLLTEVKSTLQDCTAEEYILLMNYLVSSKYCNTITAQQELIDIACEQIEMDQKFNPLEEDSNNTDKLITCVKFILPFFSAKIESSKFILFYCDQVLSQWETIGNLELGTQYQLAIAQQLAEMSMYCGNLETPSTQIVQIFDKLKMYMPYPSEDTSSTKMPEFNFSVVESLLFTFHRLARQSPDFLTCDQSVLKDFRSRLMYFSRGVQGCLKVLNLTDKEKIFSPEEKKVREMSPKLLNNINTLIKDLFYQPPIYKCNVSLSFKLETKKTNVTKSPEIGTKRHVPIFFESNGASNNKQSKQSRNIVGEKRIYTPPSGKFSHNFHNREGNNRFWGGRGGPSRGSRGRGRGAYRN</sequence>
<feature type="compositionally biased region" description="Polar residues" evidence="3">
    <location>
        <begin position="466"/>
        <end position="479"/>
    </location>
</feature>
<reference evidence="5" key="1">
    <citation type="submission" date="2025-08" db="UniProtKB">
        <authorList>
            <consortium name="RefSeq"/>
        </authorList>
    </citation>
    <scope>IDENTIFICATION</scope>
    <source>
        <tissue evidence="5">Whole Larva</tissue>
    </source>
</reference>
<dbReference type="SUPFAM" id="SSF48371">
    <property type="entry name" value="ARM repeat"/>
    <property type="match status" value="1"/>
</dbReference>
<name>A0ABM1NAB7_NICVS</name>
<proteinExistence type="inferred from homology"/>
<keyword evidence="2" id="KW-0053">Apoptosis</keyword>
<organism evidence="4 5">
    <name type="scientific">Nicrophorus vespilloides</name>
    <name type="common">Boreal carrion beetle</name>
    <dbReference type="NCBI Taxonomy" id="110193"/>
    <lineage>
        <taxon>Eukaryota</taxon>
        <taxon>Metazoa</taxon>
        <taxon>Ecdysozoa</taxon>
        <taxon>Arthropoda</taxon>
        <taxon>Hexapoda</taxon>
        <taxon>Insecta</taxon>
        <taxon>Pterygota</taxon>
        <taxon>Neoptera</taxon>
        <taxon>Endopterygota</taxon>
        <taxon>Coleoptera</taxon>
        <taxon>Polyphaga</taxon>
        <taxon>Staphyliniformia</taxon>
        <taxon>Silphidae</taxon>
        <taxon>Nicrophorinae</taxon>
        <taxon>Nicrophorus</taxon>
    </lineage>
</organism>
<keyword evidence="4" id="KW-1185">Reference proteome</keyword>
<dbReference type="GeneID" id="108567674"/>
<dbReference type="PANTHER" id="PTHR12758:SF19">
    <property type="entry name" value="APOPTOSIS INHIBITOR 5"/>
    <property type="match status" value="1"/>
</dbReference>
<evidence type="ECO:0000313" key="4">
    <source>
        <dbReference type="Proteomes" id="UP000695000"/>
    </source>
</evidence>